<comment type="cofactor">
    <cofactor evidence="5">
        <name>Mg(2+)</name>
        <dbReference type="ChEBI" id="CHEBI:18420"/>
    </cofactor>
</comment>
<dbReference type="CDD" id="cd02440">
    <property type="entry name" value="AdoMet_MTases"/>
    <property type="match status" value="1"/>
</dbReference>
<dbReference type="PANTHER" id="PTHR43464">
    <property type="entry name" value="METHYLTRANSFERASE"/>
    <property type="match status" value="1"/>
</dbReference>
<evidence type="ECO:0000256" key="2">
    <source>
        <dbReference type="ARBA" id="ARBA00022679"/>
    </source>
</evidence>
<proteinExistence type="inferred from homology"/>
<feature type="binding site" evidence="5">
    <location>
        <position position="89"/>
    </location>
    <ligand>
        <name>S-adenosyl-L-methionine</name>
        <dbReference type="ChEBI" id="CHEBI:59789"/>
    </ligand>
</feature>
<feature type="binding site" evidence="5">
    <location>
        <position position="187"/>
    </location>
    <ligand>
        <name>S-adenosyl-L-methionine</name>
        <dbReference type="ChEBI" id="CHEBI:59789"/>
    </ligand>
</feature>
<evidence type="ECO:0000313" key="8">
    <source>
        <dbReference type="Proteomes" id="UP000007875"/>
    </source>
</evidence>
<keyword evidence="1 5" id="KW-0489">Methyltransferase</keyword>
<dbReference type="AlphaFoldDB" id="H2YX78"/>
<dbReference type="HOGENOM" id="CLU_042432_1_0_1"/>
<sequence>MMSLNCRSCGRLLTRWWMLLKSQPARDVHCFRKKTPKAIENVIFRTCDSKQRIRFMTSQPESEKFSRLARNWWDEDGEMKALHSMNELRVPFIRDALISLEIAVPNTSKPLQGVKILEVGCGAGVLCEPLARLGASVLGIDTSDGALAAAKMHRGDAADLSELQYIDATLEDIVGAGTLRFDVVVASEVVEHVDNKAEFVTQCCDVLKPNGSLFLSTINRTQMSYFLAIMMAEKVLGVVPDGTHDWKSFVTHSEIKSYLDQGNAQIQRLEGMAYNPVLNKWTWCKNTDVNYILHAYKIDDTSANNTEC</sequence>
<dbReference type="OMA" id="LASRWWD"/>
<dbReference type="EC" id="2.1.1.114" evidence="5"/>
<dbReference type="GeneTree" id="ENSGT00390000007284"/>
<dbReference type="HAMAP" id="MF_00472">
    <property type="entry name" value="UbiG"/>
    <property type="match status" value="1"/>
</dbReference>
<reference evidence="8" key="1">
    <citation type="submission" date="2003-08" db="EMBL/GenBank/DDBJ databases">
        <authorList>
            <person name="Birren B."/>
            <person name="Nusbaum C."/>
            <person name="Abebe A."/>
            <person name="Abouelleil A."/>
            <person name="Adekoya E."/>
            <person name="Ait-zahra M."/>
            <person name="Allen N."/>
            <person name="Allen T."/>
            <person name="An P."/>
            <person name="Anderson M."/>
            <person name="Anderson S."/>
            <person name="Arachchi H."/>
            <person name="Armbruster J."/>
            <person name="Bachantsang P."/>
            <person name="Baldwin J."/>
            <person name="Barry A."/>
            <person name="Bayul T."/>
            <person name="Blitshsteyn B."/>
            <person name="Bloom T."/>
            <person name="Blye J."/>
            <person name="Boguslavskiy L."/>
            <person name="Borowsky M."/>
            <person name="Boukhgalter B."/>
            <person name="Brunache A."/>
            <person name="Butler J."/>
            <person name="Calixte N."/>
            <person name="Calvo S."/>
            <person name="Camarata J."/>
            <person name="Campo K."/>
            <person name="Chang J."/>
            <person name="Cheshatsang Y."/>
            <person name="Citroen M."/>
            <person name="Collymore A."/>
            <person name="Considine T."/>
            <person name="Cook A."/>
            <person name="Cooke P."/>
            <person name="Corum B."/>
            <person name="Cuomo C."/>
            <person name="David R."/>
            <person name="Dawoe T."/>
            <person name="Degray S."/>
            <person name="Dodge S."/>
            <person name="Dooley K."/>
            <person name="Dorje P."/>
            <person name="Dorjee K."/>
            <person name="Dorris L."/>
            <person name="Duffey N."/>
            <person name="Dupes A."/>
            <person name="Elkins T."/>
            <person name="Engels R."/>
            <person name="Erickson J."/>
            <person name="Farina A."/>
            <person name="Faro S."/>
            <person name="Ferreira P."/>
            <person name="Fischer H."/>
            <person name="Fitzgerald M."/>
            <person name="Foley K."/>
            <person name="Gage D."/>
            <person name="Galagan J."/>
            <person name="Gearin G."/>
            <person name="Gnerre S."/>
            <person name="Gnirke A."/>
            <person name="Goyette A."/>
            <person name="Graham J."/>
            <person name="Grandbois E."/>
            <person name="Gyaltsen K."/>
            <person name="Hafez N."/>
            <person name="Hagopian D."/>
            <person name="Hagos B."/>
            <person name="Hall J."/>
            <person name="Hatcher B."/>
            <person name="Heller A."/>
            <person name="Higgins H."/>
            <person name="Honan T."/>
            <person name="Horn A."/>
            <person name="Houde N."/>
            <person name="Hughes L."/>
            <person name="Hulme W."/>
            <person name="Husby E."/>
            <person name="Iliev I."/>
            <person name="Jaffe D."/>
            <person name="Jones C."/>
            <person name="Kamal M."/>
            <person name="Kamat A."/>
            <person name="Kamvysselis M."/>
            <person name="Karlsson E."/>
            <person name="Kells C."/>
            <person name="Kieu A."/>
            <person name="Kisner P."/>
            <person name="Kodira C."/>
            <person name="Kulbokas E."/>
            <person name="Labutti K."/>
            <person name="Lama D."/>
            <person name="Landers T."/>
            <person name="Leger J."/>
            <person name="Levine S."/>
            <person name="Lewis D."/>
            <person name="Lewis T."/>
            <person name="Lindblad-toh K."/>
            <person name="Liu X."/>
            <person name="Lokyitsang T."/>
            <person name="Lokyitsang Y."/>
            <person name="Lucien O."/>
            <person name="Lui A."/>
            <person name="Ma L.J."/>
            <person name="Mabbitt R."/>
            <person name="Macdonald J."/>
            <person name="Maclean C."/>
            <person name="Major J."/>
            <person name="Manning J."/>
            <person name="Marabella R."/>
            <person name="Maru K."/>
            <person name="Matthews C."/>
            <person name="Mauceli E."/>
            <person name="Mccarthy M."/>
            <person name="Mcdonough S."/>
            <person name="Mcghee T."/>
            <person name="Meldrim J."/>
            <person name="Meneus L."/>
            <person name="Mesirov J."/>
            <person name="Mihalev A."/>
            <person name="Mihova T."/>
            <person name="Mikkelsen T."/>
            <person name="Mlenga V."/>
            <person name="Moru K."/>
            <person name="Mozes J."/>
            <person name="Mulrain L."/>
            <person name="Munson G."/>
            <person name="Naylor J."/>
            <person name="Newes C."/>
            <person name="Nguyen C."/>
            <person name="Nguyen N."/>
            <person name="Nguyen T."/>
            <person name="Nicol R."/>
            <person name="Nielsen C."/>
            <person name="Nizzari M."/>
            <person name="Norbu C."/>
            <person name="Norbu N."/>
            <person name="O'donnell P."/>
            <person name="Okoawo O."/>
            <person name="O'leary S."/>
            <person name="Omotosho B."/>
            <person name="O'neill K."/>
            <person name="Osman S."/>
            <person name="Parker S."/>
            <person name="Perrin D."/>
            <person name="Phunkhang P."/>
            <person name="Piqani B."/>
            <person name="Purcell S."/>
            <person name="Rachupka T."/>
            <person name="Ramasamy U."/>
            <person name="Rameau R."/>
            <person name="Ray V."/>
            <person name="Raymond C."/>
            <person name="Retta R."/>
            <person name="Richardson S."/>
            <person name="Rise C."/>
            <person name="Rodriguez J."/>
            <person name="Rogers J."/>
            <person name="Rogov P."/>
            <person name="Rutman M."/>
            <person name="Schupbach R."/>
            <person name="Seaman C."/>
            <person name="Settipalli S."/>
            <person name="Sharpe T."/>
            <person name="Sheridan J."/>
            <person name="Sherpa N."/>
            <person name="Shi J."/>
            <person name="Smirnov S."/>
            <person name="Smith C."/>
            <person name="Sougnez C."/>
            <person name="Spencer B."/>
            <person name="Stalker J."/>
            <person name="Stange-thomann N."/>
            <person name="Stavropoulos S."/>
            <person name="Stetson K."/>
            <person name="Stone C."/>
            <person name="Stone S."/>
            <person name="Stubbs M."/>
            <person name="Talamas J."/>
            <person name="Tchuinga P."/>
            <person name="Tenzing P."/>
            <person name="Tesfaye S."/>
            <person name="Theodore J."/>
            <person name="Thoulutsang Y."/>
            <person name="Topham K."/>
            <person name="Towey S."/>
            <person name="Tsamla T."/>
            <person name="Tsomo N."/>
            <person name="Vallee D."/>
            <person name="Vassiliev H."/>
            <person name="Venkataraman V."/>
            <person name="Vinson J."/>
            <person name="Vo A."/>
            <person name="Wade C."/>
            <person name="Wang S."/>
            <person name="Wangchuk T."/>
            <person name="Wangdi T."/>
            <person name="Whittaker C."/>
            <person name="Wilkinson J."/>
            <person name="Wu Y."/>
            <person name="Wyman D."/>
            <person name="Yadav S."/>
            <person name="Yang S."/>
            <person name="Yang X."/>
            <person name="Yeager S."/>
            <person name="Yee E."/>
            <person name="Young G."/>
            <person name="Zainoun J."/>
            <person name="Zembeck L."/>
            <person name="Zimmer A."/>
            <person name="Zody M."/>
            <person name="Lander E."/>
        </authorList>
    </citation>
    <scope>NUCLEOTIDE SEQUENCE [LARGE SCALE GENOMIC DNA]</scope>
</reference>
<dbReference type="InterPro" id="IPR010233">
    <property type="entry name" value="UbiG_MeTrfase"/>
</dbReference>
<comment type="similarity">
    <text evidence="5">Belongs to the class I-like SAM-binding methyltransferase superfamily. UbiG/COQ3 family.</text>
</comment>
<dbReference type="Gene3D" id="3.40.50.150">
    <property type="entry name" value="Vaccinia Virus protein VP39"/>
    <property type="match status" value="1"/>
</dbReference>
<keyword evidence="2 5" id="KW-0808">Transferase</keyword>
<keyword evidence="5" id="KW-0496">Mitochondrion</keyword>
<dbReference type="GO" id="GO:0031314">
    <property type="term" value="C:extrinsic component of mitochondrial inner membrane"/>
    <property type="evidence" value="ECO:0007669"/>
    <property type="project" value="UniProtKB-UniRule"/>
</dbReference>
<dbReference type="SUPFAM" id="SSF53335">
    <property type="entry name" value="S-adenosyl-L-methionine-dependent methyltransferases"/>
    <property type="match status" value="1"/>
</dbReference>
<dbReference type="GO" id="GO:0046872">
    <property type="term" value="F:metal ion binding"/>
    <property type="evidence" value="ECO:0007669"/>
    <property type="project" value="UniProtKB-KW"/>
</dbReference>
<accession>H2YX78</accession>
<dbReference type="EC" id="2.1.1.64" evidence="5"/>
<evidence type="ECO:0000256" key="3">
    <source>
        <dbReference type="ARBA" id="ARBA00022688"/>
    </source>
</evidence>
<comment type="catalytic activity">
    <reaction evidence="5">
        <text>a 3,4-dihydroxy-5-(all-trans-polyprenyl)benzoate + S-adenosyl-L-methionine = a 4-hydroxy-3-methoxy-5-(all-trans-polyprenyl)benzoate + S-adenosyl-L-homocysteine + H(+)</text>
        <dbReference type="Rhea" id="RHEA:44452"/>
        <dbReference type="Rhea" id="RHEA-COMP:10930"/>
        <dbReference type="Rhea" id="RHEA-COMP:10931"/>
        <dbReference type="ChEBI" id="CHEBI:15378"/>
        <dbReference type="ChEBI" id="CHEBI:57856"/>
        <dbReference type="ChEBI" id="CHEBI:59789"/>
        <dbReference type="ChEBI" id="CHEBI:64694"/>
        <dbReference type="ChEBI" id="CHEBI:84443"/>
        <dbReference type="EC" id="2.1.1.114"/>
    </reaction>
</comment>
<name>H2YX78_CIOSA</name>
<dbReference type="STRING" id="51511.ENSCSAVP00000009939"/>
<organism evidence="7 8">
    <name type="scientific">Ciona savignyi</name>
    <name type="common">Pacific transparent sea squirt</name>
    <dbReference type="NCBI Taxonomy" id="51511"/>
    <lineage>
        <taxon>Eukaryota</taxon>
        <taxon>Metazoa</taxon>
        <taxon>Chordata</taxon>
        <taxon>Tunicata</taxon>
        <taxon>Ascidiacea</taxon>
        <taxon>Phlebobranchia</taxon>
        <taxon>Cionidae</taxon>
        <taxon>Ciona</taxon>
    </lineage>
</organism>
<keyword evidence="5" id="KW-0472">Membrane</keyword>
<keyword evidence="8" id="KW-1185">Reference proteome</keyword>
<dbReference type="NCBIfam" id="TIGR01983">
    <property type="entry name" value="UbiG"/>
    <property type="match status" value="1"/>
</dbReference>
<keyword evidence="3 5" id="KW-0831">Ubiquinone biosynthesis</keyword>
<reference evidence="7" key="2">
    <citation type="submission" date="2025-08" db="UniProtKB">
        <authorList>
            <consortium name="Ensembl"/>
        </authorList>
    </citation>
    <scope>IDENTIFICATION</scope>
</reference>
<protein>
    <recommendedName>
        <fullName evidence="5">Ubiquinone biosynthesis O-methyltransferase, mitochondrial</fullName>
    </recommendedName>
    <alternativeName>
        <fullName evidence="5">3-demethylubiquinol 3-O-methyltransferase</fullName>
        <ecNumber evidence="5">2.1.1.64</ecNumber>
    </alternativeName>
    <alternativeName>
        <fullName evidence="5">3-demethylubiquinone 3-O-methyltransferase</fullName>
        <ecNumber evidence="5">2.1.1.-</ecNumber>
    </alternativeName>
    <alternativeName>
        <fullName evidence="5">Polyprenyldihydroxybenzoate methyltransferase</fullName>
        <ecNumber evidence="5">2.1.1.114</ecNumber>
    </alternativeName>
</protein>
<dbReference type="Proteomes" id="UP000007875">
    <property type="component" value="Unassembled WGS sequence"/>
</dbReference>
<dbReference type="GO" id="GO:0032259">
    <property type="term" value="P:methylation"/>
    <property type="evidence" value="ECO:0007669"/>
    <property type="project" value="UniProtKB-KW"/>
</dbReference>
<comment type="catalytic activity">
    <reaction evidence="5">
        <text>a 3-demethylubiquinol + S-adenosyl-L-methionine = a ubiquinol + S-adenosyl-L-homocysteine + H(+)</text>
        <dbReference type="Rhea" id="RHEA:44380"/>
        <dbReference type="Rhea" id="RHEA-COMP:9566"/>
        <dbReference type="Rhea" id="RHEA-COMP:10914"/>
        <dbReference type="ChEBI" id="CHEBI:15378"/>
        <dbReference type="ChEBI" id="CHEBI:17976"/>
        <dbReference type="ChEBI" id="CHEBI:57856"/>
        <dbReference type="ChEBI" id="CHEBI:59789"/>
        <dbReference type="ChEBI" id="CHEBI:84422"/>
        <dbReference type="EC" id="2.1.1.64"/>
    </reaction>
</comment>
<comment type="function">
    <text evidence="5">O-methyltransferase required for two non-consecutive steps during ubiquinone biosynthesis. Catalyzes the 2 O-methylation of 3,4-dihydroxy-5-(all-trans-polyprenyl)benzoic acid into 4-hydroxy-3-methoxy-5-(all-trans-polyprenyl)benzoic acid. Also catalyzes the last step of ubiquinone biosynthesis by mediating methylation of 3-demethylubiquinone into ubiquinone. Also able to mediate the methylation of 3-demethylubiquinol into ubiquinol.</text>
</comment>
<comment type="subcellular location">
    <subcellularLocation>
        <location evidence="5">Mitochondrion inner membrane</location>
        <topology evidence="5">Peripheral membrane protein</topology>
        <orientation evidence="5">Matrix side</orientation>
    </subcellularLocation>
</comment>
<comment type="pathway">
    <text evidence="5">Cofactor biosynthesis; ubiquinone biosynthesis.</text>
</comment>
<feature type="binding site" evidence="5">
    <location>
        <position position="192"/>
    </location>
    <ligand>
        <name>Mg(2+)</name>
        <dbReference type="ChEBI" id="CHEBI:18420"/>
    </ligand>
</feature>
<feature type="binding site" evidence="5">
    <location>
        <position position="141"/>
    </location>
    <ligand>
        <name>S-adenosyl-L-methionine</name>
        <dbReference type="ChEBI" id="CHEBI:59789"/>
    </ligand>
</feature>
<dbReference type="GO" id="GO:0120537">
    <property type="term" value="F:3-demethylubiquinone 3-O-methyltransferase activity"/>
    <property type="evidence" value="ECO:0007669"/>
    <property type="project" value="RHEA"/>
</dbReference>
<dbReference type="Ensembl" id="ENSCSAVT00000010059.1">
    <property type="protein sequence ID" value="ENSCSAVP00000009939.1"/>
    <property type="gene ID" value="ENSCSAVG00000005853.1"/>
</dbReference>
<dbReference type="GO" id="GO:0061542">
    <property type="term" value="F:3-demethylubiquinol 3-O-methyltransferase activity"/>
    <property type="evidence" value="ECO:0007669"/>
    <property type="project" value="UniProtKB-UniRule"/>
</dbReference>
<evidence type="ECO:0000256" key="1">
    <source>
        <dbReference type="ARBA" id="ARBA00022603"/>
    </source>
</evidence>
<dbReference type="InParanoid" id="H2YX78"/>
<evidence type="ECO:0000256" key="4">
    <source>
        <dbReference type="ARBA" id="ARBA00022691"/>
    </source>
</evidence>
<dbReference type="InterPro" id="IPR013216">
    <property type="entry name" value="Methyltransf_11"/>
</dbReference>
<dbReference type="FunCoup" id="H2YX78">
    <property type="interactions" value="87"/>
</dbReference>
<reference evidence="7" key="3">
    <citation type="submission" date="2025-09" db="UniProtKB">
        <authorList>
            <consortium name="Ensembl"/>
        </authorList>
    </citation>
    <scope>IDENTIFICATION</scope>
</reference>
<comment type="catalytic activity">
    <reaction evidence="5">
        <text>a 3-demethylubiquinone + S-adenosyl-L-methionine = a ubiquinone + S-adenosyl-L-homocysteine</text>
        <dbReference type="Rhea" id="RHEA:81215"/>
        <dbReference type="Rhea" id="RHEA-COMP:9565"/>
        <dbReference type="Rhea" id="RHEA-COMP:19654"/>
        <dbReference type="ChEBI" id="CHEBI:16389"/>
        <dbReference type="ChEBI" id="CHEBI:57856"/>
        <dbReference type="ChEBI" id="CHEBI:59789"/>
        <dbReference type="ChEBI" id="CHEBI:231825"/>
    </reaction>
</comment>
<dbReference type="UniPathway" id="UPA00232"/>
<evidence type="ECO:0000259" key="6">
    <source>
        <dbReference type="Pfam" id="PF08241"/>
    </source>
</evidence>
<dbReference type="GO" id="GO:0010420">
    <property type="term" value="F:polyprenyldihydroxybenzoate methyltransferase activity"/>
    <property type="evidence" value="ECO:0007669"/>
    <property type="project" value="UniProtKB-UniRule"/>
</dbReference>
<dbReference type="EC" id="2.1.1.-" evidence="5"/>
<dbReference type="InterPro" id="IPR029063">
    <property type="entry name" value="SAM-dependent_MTases_sf"/>
</dbReference>
<evidence type="ECO:0000256" key="5">
    <source>
        <dbReference type="HAMAP-Rule" id="MF_03190"/>
    </source>
</evidence>
<keyword evidence="4 5" id="KW-0949">S-adenosyl-L-methionine</keyword>
<keyword evidence="5" id="KW-0460">Magnesium</keyword>
<keyword evidence="5" id="KW-0999">Mitochondrion inner membrane</keyword>
<dbReference type="eggNOG" id="KOG1270">
    <property type="taxonomic scope" value="Eukaryota"/>
</dbReference>
<evidence type="ECO:0000313" key="7">
    <source>
        <dbReference type="Ensembl" id="ENSCSAVP00000009939.1"/>
    </source>
</evidence>
<feature type="binding site" evidence="5">
    <location>
        <position position="188"/>
    </location>
    <ligand>
        <name>Mg(2+)</name>
        <dbReference type="ChEBI" id="CHEBI:18420"/>
    </ligand>
</feature>
<feature type="binding site" evidence="5">
    <location>
        <position position="191"/>
    </location>
    <ligand>
        <name>Mg(2+)</name>
        <dbReference type="ChEBI" id="CHEBI:18420"/>
    </ligand>
</feature>
<comment type="subunit">
    <text evidence="5">Component of a multi-subunit COQ enzyme complex.</text>
</comment>
<dbReference type="PANTHER" id="PTHR43464:SF19">
    <property type="entry name" value="UBIQUINONE BIOSYNTHESIS O-METHYLTRANSFERASE, MITOCHONDRIAL"/>
    <property type="match status" value="1"/>
</dbReference>
<feature type="binding site" evidence="5">
    <location>
        <position position="120"/>
    </location>
    <ligand>
        <name>S-adenosyl-L-methionine</name>
        <dbReference type="ChEBI" id="CHEBI:59789"/>
    </ligand>
</feature>
<dbReference type="Pfam" id="PF08241">
    <property type="entry name" value="Methyltransf_11"/>
    <property type="match status" value="1"/>
</dbReference>
<feature type="domain" description="Methyltransferase type 11" evidence="6">
    <location>
        <begin position="117"/>
        <end position="214"/>
    </location>
</feature>
<keyword evidence="5" id="KW-0479">Metal-binding</keyword>